<dbReference type="PANTHER" id="PTHR42024:SF1">
    <property type="entry name" value="AMINO ACID PERMEASE_ SLC12A DOMAIN-CONTAINING PROTEIN"/>
    <property type="match status" value="1"/>
</dbReference>
<keyword evidence="2" id="KW-1133">Transmembrane helix</keyword>
<dbReference type="PANTHER" id="PTHR42024">
    <property type="entry name" value="AMINO ACID PERMEASE_ SLC12A DOMAIN-CONTAINING PROTEIN"/>
    <property type="match status" value="1"/>
</dbReference>
<sequence length="412" mass="47573">MDPEKTGSWTGRGSDLDEIYRAQHHNSDRSWIGSQDPEKSAAYGHNLHAPSPRDESRKESVEVPDLRFSMASDDGSLDLDRPRESIGQRLAVRPHPPSRGESIRTQATGASLPELTRRETKLAQKKAHPWQHIGLTLGGPMVLLFDLIIPCIIYYVWWIERRSNWESQCRSEYPNLTLQQCPIELKAYNDKIMGYAVICFGFGELWILLARVHRLYYHQEACAPLLSGHRWELDATSWVYGFSMILALIPFVVSSTLELTHLYLYSPTFIMGFLGILMAISAFIPFNLPINLNSQPRGTKMRPFIYYAAEDFIAVDGLQDREFRVRYNERYETNRMFRNFFFNLTLWWMLGVCVYVGAVSAVIWTLPFEIAFGLSFGVLFSYIATWALVTFFWVKYEMAREHRAYEAGMIEA</sequence>
<reference evidence="4" key="2">
    <citation type="submission" date="2020-04" db="EMBL/GenBank/DDBJ databases">
        <authorList>
            <consortium name="NCBI Genome Project"/>
        </authorList>
    </citation>
    <scope>NUCLEOTIDE SEQUENCE</scope>
    <source>
        <strain evidence="4">CBS 342.82</strain>
    </source>
</reference>
<feature type="transmembrane region" description="Helical" evidence="2">
    <location>
        <begin position="192"/>
        <end position="209"/>
    </location>
</feature>
<evidence type="ECO:0000313" key="3">
    <source>
        <dbReference type="Proteomes" id="UP000504637"/>
    </source>
</evidence>
<evidence type="ECO:0000256" key="2">
    <source>
        <dbReference type="SAM" id="Phobius"/>
    </source>
</evidence>
<reference evidence="4" key="1">
    <citation type="submission" date="2020-01" db="EMBL/GenBank/DDBJ databases">
        <authorList>
            <consortium name="DOE Joint Genome Institute"/>
            <person name="Haridas S."/>
            <person name="Albert R."/>
            <person name="Binder M."/>
            <person name="Bloem J."/>
            <person name="Labutti K."/>
            <person name="Salamov A."/>
            <person name="Andreopoulos B."/>
            <person name="Baker S.E."/>
            <person name="Barry K."/>
            <person name="Bills G."/>
            <person name="Bluhm B.H."/>
            <person name="Cannon C."/>
            <person name="Castanera R."/>
            <person name="Culley D.E."/>
            <person name="Daum C."/>
            <person name="Ezra D."/>
            <person name="Gonzalez J.B."/>
            <person name="Henrissat B."/>
            <person name="Kuo A."/>
            <person name="Liang C."/>
            <person name="Lipzen A."/>
            <person name="Lutzoni F."/>
            <person name="Magnuson J."/>
            <person name="Mondo S."/>
            <person name="Nolan M."/>
            <person name="Ohm R."/>
            <person name="Pangilinan J."/>
            <person name="Park H.-J."/>
            <person name="Ramirez L."/>
            <person name="Alfaro M."/>
            <person name="Sun H."/>
            <person name="Tritt A."/>
            <person name="Yoshinaga Y."/>
            <person name="Zwiers L.-H."/>
            <person name="Turgeon B.G."/>
            <person name="Goodwin S.B."/>
            <person name="Spatafora J.W."/>
            <person name="Crous P.W."/>
            <person name="Grigoriev I.V."/>
        </authorList>
    </citation>
    <scope>NUCLEOTIDE SEQUENCE</scope>
    <source>
        <strain evidence="4">CBS 342.82</strain>
    </source>
</reference>
<evidence type="ECO:0000256" key="1">
    <source>
        <dbReference type="SAM" id="MobiDB-lite"/>
    </source>
</evidence>
<name>A0A6J3LUX7_9PEZI</name>
<protein>
    <submittedName>
        <fullName evidence="4">Uncharacterized protein</fullName>
    </submittedName>
</protein>
<proteinExistence type="predicted"/>
<evidence type="ECO:0000313" key="4">
    <source>
        <dbReference type="RefSeq" id="XP_033456115.1"/>
    </source>
</evidence>
<keyword evidence="2" id="KW-0472">Membrane</keyword>
<feature type="transmembrane region" description="Helical" evidence="2">
    <location>
        <begin position="269"/>
        <end position="292"/>
    </location>
</feature>
<keyword evidence="2" id="KW-0812">Transmembrane</keyword>
<dbReference type="RefSeq" id="XP_033456115.1">
    <property type="nucleotide sequence ID" value="XM_033605743.1"/>
</dbReference>
<reference evidence="4" key="3">
    <citation type="submission" date="2025-08" db="UniProtKB">
        <authorList>
            <consortium name="RefSeq"/>
        </authorList>
    </citation>
    <scope>IDENTIFICATION</scope>
    <source>
        <strain evidence="4">CBS 342.82</strain>
    </source>
</reference>
<gene>
    <name evidence="4" type="ORF">K489DRAFT_383976</name>
</gene>
<feature type="transmembrane region" description="Helical" evidence="2">
    <location>
        <begin position="370"/>
        <end position="394"/>
    </location>
</feature>
<dbReference type="Proteomes" id="UP000504637">
    <property type="component" value="Unplaced"/>
</dbReference>
<feature type="region of interest" description="Disordered" evidence="1">
    <location>
        <begin position="1"/>
        <end position="103"/>
    </location>
</feature>
<dbReference type="OrthoDB" id="4838853at2759"/>
<keyword evidence="3" id="KW-1185">Reference proteome</keyword>
<feature type="compositionally biased region" description="Basic and acidic residues" evidence="1">
    <location>
        <begin position="51"/>
        <end position="65"/>
    </location>
</feature>
<dbReference type="AlphaFoldDB" id="A0A6J3LUX7"/>
<feature type="compositionally biased region" description="Basic and acidic residues" evidence="1">
    <location>
        <begin position="14"/>
        <end position="28"/>
    </location>
</feature>
<accession>A0A6J3LUX7</accession>
<dbReference type="GeneID" id="54363543"/>
<feature type="transmembrane region" description="Helical" evidence="2">
    <location>
        <begin position="133"/>
        <end position="157"/>
    </location>
</feature>
<feature type="transmembrane region" description="Helical" evidence="2">
    <location>
        <begin position="238"/>
        <end position="257"/>
    </location>
</feature>
<organism evidence="4">
    <name type="scientific">Dissoconium aciculare CBS 342.82</name>
    <dbReference type="NCBI Taxonomy" id="1314786"/>
    <lineage>
        <taxon>Eukaryota</taxon>
        <taxon>Fungi</taxon>
        <taxon>Dikarya</taxon>
        <taxon>Ascomycota</taxon>
        <taxon>Pezizomycotina</taxon>
        <taxon>Dothideomycetes</taxon>
        <taxon>Dothideomycetidae</taxon>
        <taxon>Mycosphaerellales</taxon>
        <taxon>Dissoconiaceae</taxon>
        <taxon>Dissoconium</taxon>
    </lineage>
</organism>
<feature type="transmembrane region" description="Helical" evidence="2">
    <location>
        <begin position="340"/>
        <end position="364"/>
    </location>
</feature>